<accession>A0A975AYK2</accession>
<evidence type="ECO:0000313" key="1">
    <source>
        <dbReference type="EMBL" id="QSZ40860.1"/>
    </source>
</evidence>
<name>A0A975AYK2_9BACT</name>
<reference evidence="1" key="1">
    <citation type="submission" date="2019-11" db="EMBL/GenBank/DDBJ databases">
        <authorList>
            <person name="Kojima H."/>
        </authorList>
    </citation>
    <scope>NUCLEOTIDE SEQUENCE</scope>
    <source>
        <strain evidence="1">H1576</strain>
    </source>
</reference>
<keyword evidence="2" id="KW-1185">Reference proteome</keyword>
<dbReference type="PROSITE" id="PS51257">
    <property type="entry name" value="PROKAR_LIPOPROTEIN"/>
    <property type="match status" value="1"/>
</dbReference>
<gene>
    <name evidence="1" type="ORF">GJV85_01585</name>
</gene>
<reference evidence="1" key="2">
    <citation type="submission" date="2021-04" db="EMBL/GenBank/DDBJ databases">
        <title>Isolation and characterization of a novel species of the genus Sulfurimonas.</title>
        <authorList>
            <person name="Fukui M."/>
        </authorList>
    </citation>
    <scope>NUCLEOTIDE SEQUENCE</scope>
    <source>
        <strain evidence="1">H1576</strain>
    </source>
</reference>
<evidence type="ECO:0000313" key="2">
    <source>
        <dbReference type="Proteomes" id="UP000671852"/>
    </source>
</evidence>
<dbReference type="RefSeq" id="WP_207562135.1">
    <property type="nucleotide sequence ID" value="NZ_CP046072.1"/>
</dbReference>
<dbReference type="Proteomes" id="UP000671852">
    <property type="component" value="Chromosome"/>
</dbReference>
<proteinExistence type="predicted"/>
<dbReference type="KEGG" id="saqt:GJV85_01585"/>
<dbReference type="AlphaFoldDB" id="A0A975AYK2"/>
<organism evidence="1 2">
    <name type="scientific">Sulfurimonas aquatica</name>
    <dbReference type="NCBI Taxonomy" id="2672570"/>
    <lineage>
        <taxon>Bacteria</taxon>
        <taxon>Pseudomonadati</taxon>
        <taxon>Campylobacterota</taxon>
        <taxon>Epsilonproteobacteria</taxon>
        <taxon>Campylobacterales</taxon>
        <taxon>Sulfurimonadaceae</taxon>
        <taxon>Sulfurimonas</taxon>
    </lineage>
</organism>
<protein>
    <submittedName>
        <fullName evidence="1">Uncharacterized protein</fullName>
    </submittedName>
</protein>
<sequence length="67" mass="7440">MKIVNIYLILGIFLIVGCGSSQSSQQPEIEEKSAIIDKEYNDKAIKIPTLPSISKSNPLKEVEHIIN</sequence>
<dbReference type="EMBL" id="CP046072">
    <property type="protein sequence ID" value="QSZ40860.1"/>
    <property type="molecule type" value="Genomic_DNA"/>
</dbReference>